<feature type="compositionally biased region" description="Polar residues" evidence="1">
    <location>
        <begin position="417"/>
        <end position="429"/>
    </location>
</feature>
<dbReference type="EMBL" id="LNIX01000056">
    <property type="protein sequence ID" value="OXA37508.1"/>
    <property type="molecule type" value="Genomic_DNA"/>
</dbReference>
<proteinExistence type="predicted"/>
<dbReference type="GO" id="GO:0004527">
    <property type="term" value="F:exonuclease activity"/>
    <property type="evidence" value="ECO:0007669"/>
    <property type="project" value="UniProtKB-KW"/>
</dbReference>
<protein>
    <submittedName>
        <fullName evidence="3">RNA exonuclease 4</fullName>
    </submittedName>
</protein>
<dbReference type="InterPro" id="IPR046496">
    <property type="entry name" value="DUF6589"/>
</dbReference>
<feature type="domain" description="Exonuclease" evidence="2">
    <location>
        <begin position="455"/>
        <end position="625"/>
    </location>
</feature>
<evidence type="ECO:0000256" key="1">
    <source>
        <dbReference type="SAM" id="MobiDB-lite"/>
    </source>
</evidence>
<keyword evidence="3" id="KW-0378">Hydrolase</keyword>
<comment type="caution">
    <text evidence="3">The sequence shown here is derived from an EMBL/GenBank/DDBJ whole genome shotgun (WGS) entry which is preliminary data.</text>
</comment>
<evidence type="ECO:0000313" key="3">
    <source>
        <dbReference type="EMBL" id="OXA37508.1"/>
    </source>
</evidence>
<reference evidence="3 4" key="1">
    <citation type="submission" date="2015-12" db="EMBL/GenBank/DDBJ databases">
        <title>The genome of Folsomia candida.</title>
        <authorList>
            <person name="Faddeeva A."/>
            <person name="Derks M.F."/>
            <person name="Anvar Y."/>
            <person name="Smit S."/>
            <person name="Van Straalen N."/>
            <person name="Roelofs D."/>
        </authorList>
    </citation>
    <scope>NUCLEOTIDE SEQUENCE [LARGE SCALE GENOMIC DNA]</scope>
    <source>
        <strain evidence="3 4">VU population</strain>
        <tissue evidence="3">Whole body</tissue>
    </source>
</reference>
<sequence length="665" mass="76972">MGIFCTTLPGCPPCDRFRGWGPQWDADLCNAGLAIQSTQTEVPTGTFIVKNRSTIKPSEKLMDVKKNYLLAIRFLDFCLAAYICTAAVEKLELFSSMDDDMNDVRDVQKIAWLEDVVDSIIQMEWMDVTRNTSQQQHELWYHVDCLNTQSNVKYRRPPPNPEKSPYYCCENCELECLDKVFLYSKSFINVWLHFSGYRDSIRVGDGDRMNGYSKLHLIEFEKLNHPKFFRVCHMWQAQKAGWSSPNARFDLLYNATVNISGKPNTNLAMDLFHEFLNSNDIKSMSLLQYGNVSLKAVIRRSKSFQILWDLRREWENLLTELDGDHEEHHARYAKWKVDIPAAIEILVKNKNLQLTLDWAAAVPEGKPSERLEFLKSYFGLCTTDELKRIKKMVQIKRRRNFREERLAKKTKIDETETPSTGAVNSSLSDAASPPVDGGSTSKGCKPWWEEYEEQDIVSIDTEMVTKPKHSPNRIYKQHVASVDIVNFKKESIYSCKVFHEPGSFQDNFVASFYQNSLANLNFPSEDEVKRQVSELLKDKLVITIGGESDFRALGLDMADFDIFELQSHFYTFKPNRDGVYIREGHSLKSLSAYYLQTQQQSKHTSLQDAQITMDLFNVYKRVKLQDDVGNCESRHNVNVLYNDIPVIPNPFSRKKLKINEYFKFE</sequence>
<dbReference type="Pfam" id="PF20231">
    <property type="entry name" value="DUF6589"/>
    <property type="match status" value="1"/>
</dbReference>
<dbReference type="GO" id="GO:0003676">
    <property type="term" value="F:nucleic acid binding"/>
    <property type="evidence" value="ECO:0007669"/>
    <property type="project" value="InterPro"/>
</dbReference>
<evidence type="ECO:0000259" key="2">
    <source>
        <dbReference type="SMART" id="SM00479"/>
    </source>
</evidence>
<dbReference type="InterPro" id="IPR036397">
    <property type="entry name" value="RNaseH_sf"/>
</dbReference>
<dbReference type="Pfam" id="PF00929">
    <property type="entry name" value="RNase_T"/>
    <property type="match status" value="1"/>
</dbReference>
<organism evidence="3 4">
    <name type="scientific">Folsomia candida</name>
    <name type="common">Springtail</name>
    <dbReference type="NCBI Taxonomy" id="158441"/>
    <lineage>
        <taxon>Eukaryota</taxon>
        <taxon>Metazoa</taxon>
        <taxon>Ecdysozoa</taxon>
        <taxon>Arthropoda</taxon>
        <taxon>Hexapoda</taxon>
        <taxon>Collembola</taxon>
        <taxon>Entomobryomorpha</taxon>
        <taxon>Isotomoidea</taxon>
        <taxon>Isotomidae</taxon>
        <taxon>Proisotominae</taxon>
        <taxon>Folsomia</taxon>
    </lineage>
</organism>
<dbReference type="SUPFAM" id="SSF53098">
    <property type="entry name" value="Ribonuclease H-like"/>
    <property type="match status" value="1"/>
</dbReference>
<keyword evidence="3" id="KW-0540">Nuclease</keyword>
<dbReference type="Proteomes" id="UP000198287">
    <property type="component" value="Unassembled WGS sequence"/>
</dbReference>
<accession>A0A226CYA8</accession>
<dbReference type="SMART" id="SM00479">
    <property type="entry name" value="EXOIII"/>
    <property type="match status" value="1"/>
</dbReference>
<name>A0A226CYA8_FOLCA</name>
<dbReference type="InterPro" id="IPR012337">
    <property type="entry name" value="RNaseH-like_sf"/>
</dbReference>
<keyword evidence="4" id="KW-1185">Reference proteome</keyword>
<dbReference type="AlphaFoldDB" id="A0A226CYA8"/>
<dbReference type="InterPro" id="IPR013520">
    <property type="entry name" value="Ribonucl_H"/>
</dbReference>
<dbReference type="Gene3D" id="3.30.420.10">
    <property type="entry name" value="Ribonuclease H-like superfamily/Ribonuclease H"/>
    <property type="match status" value="1"/>
</dbReference>
<gene>
    <name evidence="3" type="ORF">Fcan01_27766</name>
</gene>
<evidence type="ECO:0000313" key="4">
    <source>
        <dbReference type="Proteomes" id="UP000198287"/>
    </source>
</evidence>
<feature type="region of interest" description="Disordered" evidence="1">
    <location>
        <begin position="406"/>
        <end position="444"/>
    </location>
</feature>
<keyword evidence="3" id="KW-0269">Exonuclease</keyword>